<feature type="region of interest" description="Disordered" evidence="1">
    <location>
        <begin position="1"/>
        <end position="44"/>
    </location>
</feature>
<dbReference type="EMBL" id="JBHSBU010000001">
    <property type="protein sequence ID" value="MFC4161248.1"/>
    <property type="molecule type" value="Genomic_DNA"/>
</dbReference>
<organism evidence="2 3">
    <name type="scientific">Chitinimonas lacunae</name>
    <dbReference type="NCBI Taxonomy" id="1963018"/>
    <lineage>
        <taxon>Bacteria</taxon>
        <taxon>Pseudomonadati</taxon>
        <taxon>Pseudomonadota</taxon>
        <taxon>Betaproteobacteria</taxon>
        <taxon>Neisseriales</taxon>
        <taxon>Chitinibacteraceae</taxon>
        <taxon>Chitinimonas</taxon>
    </lineage>
</organism>
<keyword evidence="3" id="KW-1185">Reference proteome</keyword>
<proteinExistence type="predicted"/>
<name>A0ABV8MSK0_9NEIS</name>
<sequence>MFTPMLLGQRPTGPRLVPVNQSEPAPTPPPAPAPRPDAERPEFA</sequence>
<evidence type="ECO:0000313" key="2">
    <source>
        <dbReference type="EMBL" id="MFC4161248.1"/>
    </source>
</evidence>
<comment type="caution">
    <text evidence="2">The sequence shown here is derived from an EMBL/GenBank/DDBJ whole genome shotgun (WGS) entry which is preliminary data.</text>
</comment>
<reference evidence="3" key="1">
    <citation type="journal article" date="2019" name="Int. J. Syst. Evol. Microbiol.">
        <title>The Global Catalogue of Microorganisms (GCM) 10K type strain sequencing project: providing services to taxonomists for standard genome sequencing and annotation.</title>
        <authorList>
            <consortium name="The Broad Institute Genomics Platform"/>
            <consortium name="The Broad Institute Genome Sequencing Center for Infectious Disease"/>
            <person name="Wu L."/>
            <person name="Ma J."/>
        </authorList>
    </citation>
    <scope>NUCLEOTIDE SEQUENCE [LARGE SCALE GENOMIC DNA]</scope>
    <source>
        <strain evidence="3">LMG 29894</strain>
    </source>
</reference>
<protein>
    <submittedName>
        <fullName evidence="2">Uncharacterized protein</fullName>
    </submittedName>
</protein>
<dbReference type="Proteomes" id="UP001595791">
    <property type="component" value="Unassembled WGS sequence"/>
</dbReference>
<accession>A0ABV8MSK0</accession>
<evidence type="ECO:0000256" key="1">
    <source>
        <dbReference type="SAM" id="MobiDB-lite"/>
    </source>
</evidence>
<evidence type="ECO:0000313" key="3">
    <source>
        <dbReference type="Proteomes" id="UP001595791"/>
    </source>
</evidence>
<feature type="compositionally biased region" description="Pro residues" evidence="1">
    <location>
        <begin position="25"/>
        <end position="35"/>
    </location>
</feature>
<gene>
    <name evidence="2" type="ORF">ACFOW7_18070</name>
</gene>
<dbReference type="RefSeq" id="WP_378166973.1">
    <property type="nucleotide sequence ID" value="NZ_JBHSBU010000001.1"/>
</dbReference>